<accession>A0ABU0ZTC6</accession>
<dbReference type="RefSeq" id="WP_308717492.1">
    <property type="nucleotide sequence ID" value="NZ_JAVHUY010000053.1"/>
</dbReference>
<name>A0ABU0ZTC6_9ACTN</name>
<sequence>MNGEEVRIPDTPAMVAGEMAMKIHYAITCHAEHAFAYLSASLDHLGVDGDDREEALDKFTASLCRSIVAESRRWWR</sequence>
<dbReference type="EMBL" id="JAVHUY010000053">
    <property type="protein sequence ID" value="MDQ7910242.1"/>
    <property type="molecule type" value="Genomic_DNA"/>
</dbReference>
<protein>
    <submittedName>
        <fullName evidence="1">Uncharacterized protein</fullName>
    </submittedName>
</protein>
<evidence type="ECO:0000313" key="2">
    <source>
        <dbReference type="Proteomes" id="UP001230908"/>
    </source>
</evidence>
<organism evidence="1 2">
    <name type="scientific">Phytohabitans maris</name>
    <dbReference type="NCBI Taxonomy" id="3071409"/>
    <lineage>
        <taxon>Bacteria</taxon>
        <taxon>Bacillati</taxon>
        <taxon>Actinomycetota</taxon>
        <taxon>Actinomycetes</taxon>
        <taxon>Micromonosporales</taxon>
        <taxon>Micromonosporaceae</taxon>
    </lineage>
</organism>
<dbReference type="Proteomes" id="UP001230908">
    <property type="component" value="Unassembled WGS sequence"/>
</dbReference>
<evidence type="ECO:0000313" key="1">
    <source>
        <dbReference type="EMBL" id="MDQ7910242.1"/>
    </source>
</evidence>
<reference evidence="1 2" key="1">
    <citation type="submission" date="2023-08" db="EMBL/GenBank/DDBJ databases">
        <title>Phytohabitans sansha sp. nov., isolated from marine sediment.</title>
        <authorList>
            <person name="Zhao Y."/>
            <person name="Yi K."/>
        </authorList>
    </citation>
    <scope>NUCLEOTIDE SEQUENCE [LARGE SCALE GENOMIC DNA]</scope>
    <source>
        <strain evidence="1 2">ZYX-F-186</strain>
    </source>
</reference>
<keyword evidence="2" id="KW-1185">Reference proteome</keyword>
<comment type="caution">
    <text evidence="1">The sequence shown here is derived from an EMBL/GenBank/DDBJ whole genome shotgun (WGS) entry which is preliminary data.</text>
</comment>
<proteinExistence type="predicted"/>
<gene>
    <name evidence="1" type="ORF">RB614_37690</name>
</gene>